<comment type="caution">
    <text evidence="2">The sequence shown here is derived from an EMBL/GenBank/DDBJ whole genome shotgun (WGS) entry which is preliminary data.</text>
</comment>
<evidence type="ECO:0000256" key="1">
    <source>
        <dbReference type="SAM" id="MobiDB-lite"/>
    </source>
</evidence>
<organism evidence="2 3">
    <name type="scientific">Streptomyces rubrogriseus</name>
    <dbReference type="NCBI Taxonomy" id="194673"/>
    <lineage>
        <taxon>Bacteria</taxon>
        <taxon>Bacillati</taxon>
        <taxon>Actinomycetota</taxon>
        <taxon>Actinomycetes</taxon>
        <taxon>Kitasatosporales</taxon>
        <taxon>Streptomycetaceae</taxon>
        <taxon>Streptomyces</taxon>
        <taxon>Streptomyces violaceoruber group</taxon>
    </lineage>
</organism>
<evidence type="ECO:0000313" key="2">
    <source>
        <dbReference type="EMBL" id="NEC32307.1"/>
    </source>
</evidence>
<dbReference type="AlphaFoldDB" id="A0A6G3T6F9"/>
<gene>
    <name evidence="2" type="ORF">G3I66_03785</name>
</gene>
<evidence type="ECO:0000313" key="3">
    <source>
        <dbReference type="Proteomes" id="UP000475666"/>
    </source>
</evidence>
<feature type="region of interest" description="Disordered" evidence="1">
    <location>
        <begin position="45"/>
        <end position="115"/>
    </location>
</feature>
<dbReference type="EMBL" id="JAAGMQ010000103">
    <property type="protein sequence ID" value="NEC32307.1"/>
    <property type="molecule type" value="Genomic_DNA"/>
</dbReference>
<sequence>MTTRRTLGTGPAASARGIRAAQADLLDSLPGIRLPDLGELRTRGVVGQQHQAPTTARRSLKTGQVQTVGRPGEAGQGYGALESGRIVDGEAPDAQQSSGAEVEPSGRESNSPTVS</sequence>
<accession>A0A6G3T6F9</accession>
<reference evidence="2 3" key="1">
    <citation type="submission" date="2020-01" db="EMBL/GenBank/DDBJ databases">
        <title>Insect and environment-associated Actinomycetes.</title>
        <authorList>
            <person name="Currrie C."/>
            <person name="Chevrette M."/>
            <person name="Carlson C."/>
            <person name="Stubbendieck R."/>
            <person name="Wendt-Pienkowski E."/>
        </authorList>
    </citation>
    <scope>NUCLEOTIDE SEQUENCE [LARGE SCALE GENOMIC DNA]</scope>
    <source>
        <strain evidence="2 3">SID7739</strain>
    </source>
</reference>
<dbReference type="RefSeq" id="WP_164270879.1">
    <property type="nucleotide sequence ID" value="NZ_JAAGMQ010000103.1"/>
</dbReference>
<proteinExistence type="predicted"/>
<name>A0A6G3T6F9_9ACTN</name>
<dbReference type="Proteomes" id="UP000475666">
    <property type="component" value="Unassembled WGS sequence"/>
</dbReference>
<protein>
    <submittedName>
        <fullName evidence="2">Uncharacterized protein</fullName>
    </submittedName>
</protein>
<feature type="compositionally biased region" description="Polar residues" evidence="1">
    <location>
        <begin position="48"/>
        <end position="67"/>
    </location>
</feature>